<dbReference type="EMBL" id="UYRW01017714">
    <property type="protein sequence ID" value="VDN04535.1"/>
    <property type="molecule type" value="Genomic_DNA"/>
</dbReference>
<protein>
    <submittedName>
        <fullName evidence="4">CS domain-containing protein</fullName>
    </submittedName>
</protein>
<sequence>MTIKWYAGEKECNIKININDDGSIKLIKDNGITEEQLRANKEVKVGKKCEAKFLHEALASQLQQKSSELIKVLQHPSTNVTGIDKPQEHQAPVSQR</sequence>
<gene>
    <name evidence="2" type="ORF">NOO_LOCUS13699</name>
</gene>
<reference evidence="4" key="1">
    <citation type="submission" date="2016-06" db="UniProtKB">
        <authorList>
            <consortium name="WormBaseParasite"/>
        </authorList>
    </citation>
    <scope>IDENTIFICATION</scope>
</reference>
<evidence type="ECO:0000313" key="3">
    <source>
        <dbReference type="Proteomes" id="UP000271087"/>
    </source>
</evidence>
<reference evidence="2 3" key="2">
    <citation type="submission" date="2018-08" db="EMBL/GenBank/DDBJ databases">
        <authorList>
            <person name="Laetsch R D."/>
            <person name="Stevens L."/>
            <person name="Kumar S."/>
            <person name="Blaxter L. M."/>
        </authorList>
    </citation>
    <scope>NUCLEOTIDE SEQUENCE [LARGE SCALE GENOMIC DNA]</scope>
</reference>
<dbReference type="OrthoDB" id="8178618at2759"/>
<dbReference type="WBParaSite" id="nOo.2.0.1.t13699-RA">
    <property type="protein sequence ID" value="nOo.2.0.1.t13699-RA"/>
    <property type="gene ID" value="nOo.2.0.1.g13699"/>
</dbReference>
<evidence type="ECO:0000313" key="2">
    <source>
        <dbReference type="EMBL" id="VDN04535.1"/>
    </source>
</evidence>
<feature type="region of interest" description="Disordered" evidence="1">
    <location>
        <begin position="76"/>
        <end position="96"/>
    </location>
</feature>
<accession>A0A182EZT7</accession>
<keyword evidence="3" id="KW-1185">Reference proteome</keyword>
<dbReference type="Proteomes" id="UP000271087">
    <property type="component" value="Unassembled WGS sequence"/>
</dbReference>
<evidence type="ECO:0000313" key="4">
    <source>
        <dbReference type="WBParaSite" id="nOo.2.0.1.t13699-RA"/>
    </source>
</evidence>
<dbReference type="AlphaFoldDB" id="A0A182EZT7"/>
<organism evidence="4">
    <name type="scientific">Onchocerca ochengi</name>
    <name type="common">Filarial nematode worm</name>
    <dbReference type="NCBI Taxonomy" id="42157"/>
    <lineage>
        <taxon>Eukaryota</taxon>
        <taxon>Metazoa</taxon>
        <taxon>Ecdysozoa</taxon>
        <taxon>Nematoda</taxon>
        <taxon>Chromadorea</taxon>
        <taxon>Rhabditida</taxon>
        <taxon>Spirurina</taxon>
        <taxon>Spiruromorpha</taxon>
        <taxon>Filarioidea</taxon>
        <taxon>Onchocercidae</taxon>
        <taxon>Onchocerca</taxon>
    </lineage>
</organism>
<evidence type="ECO:0000256" key="1">
    <source>
        <dbReference type="SAM" id="MobiDB-lite"/>
    </source>
</evidence>
<proteinExistence type="predicted"/>
<name>A0A182EZT7_ONCOC</name>